<dbReference type="Proteomes" id="UP000466345">
    <property type="component" value="Unassembled WGS sequence"/>
</dbReference>
<reference evidence="2 3" key="1">
    <citation type="submission" date="2019-10" db="EMBL/GenBank/DDBJ databases">
        <title>Streptomyces smaragdinus sp. nov. and Streptomyces fabii sp. nov., isolated from the gut of fungus growing-termite Macrotermes natalensis.</title>
        <authorList>
            <person name="Schwitalla J."/>
            <person name="Benndorf R."/>
            <person name="Martin K."/>
            <person name="De Beer W."/>
            <person name="Kaster A.-K."/>
            <person name="Vollmers J."/>
            <person name="Poulsen M."/>
            <person name="Beemelmanns C."/>
        </authorList>
    </citation>
    <scope>NUCLEOTIDE SEQUENCE [LARGE SCALE GENOMIC DNA]</scope>
    <source>
        <strain evidence="2 3">RB5</strain>
    </source>
</reference>
<accession>A0A7K0CBI6</accession>
<name>A0A7K0CBI6_9ACTN</name>
<keyword evidence="1" id="KW-0472">Membrane</keyword>
<dbReference type="EMBL" id="WEGJ01000002">
    <property type="protein sequence ID" value="MQY10821.1"/>
    <property type="molecule type" value="Genomic_DNA"/>
</dbReference>
<keyword evidence="1" id="KW-1133">Transmembrane helix</keyword>
<comment type="caution">
    <text evidence="2">The sequence shown here is derived from an EMBL/GenBank/DDBJ whole genome shotgun (WGS) entry which is preliminary data.</text>
</comment>
<sequence length="60" mass="6467">MNRGVVVACLVAGLAVVWFLTATDVMNVIAAISITIVLFLIAGAELKRRSRRRATRSPPT</sequence>
<protein>
    <submittedName>
        <fullName evidence="2">Uncharacterized protein</fullName>
    </submittedName>
</protein>
<keyword evidence="1" id="KW-0812">Transmembrane</keyword>
<keyword evidence="3" id="KW-1185">Reference proteome</keyword>
<organism evidence="2 3">
    <name type="scientific">Streptomyces smaragdinus</name>
    <dbReference type="NCBI Taxonomy" id="2585196"/>
    <lineage>
        <taxon>Bacteria</taxon>
        <taxon>Bacillati</taxon>
        <taxon>Actinomycetota</taxon>
        <taxon>Actinomycetes</taxon>
        <taxon>Kitasatosporales</taxon>
        <taxon>Streptomycetaceae</taxon>
        <taxon>Streptomyces</taxon>
    </lineage>
</organism>
<evidence type="ECO:0000313" key="2">
    <source>
        <dbReference type="EMBL" id="MQY10821.1"/>
    </source>
</evidence>
<evidence type="ECO:0000313" key="3">
    <source>
        <dbReference type="Proteomes" id="UP000466345"/>
    </source>
</evidence>
<feature type="transmembrane region" description="Helical" evidence="1">
    <location>
        <begin position="29"/>
        <end position="46"/>
    </location>
</feature>
<gene>
    <name evidence="2" type="ORF">SRB5_09340</name>
</gene>
<proteinExistence type="predicted"/>
<dbReference type="RefSeq" id="WP_153450145.1">
    <property type="nucleotide sequence ID" value="NZ_WEGJ01000002.1"/>
</dbReference>
<dbReference type="AlphaFoldDB" id="A0A7K0CBI6"/>
<evidence type="ECO:0000256" key="1">
    <source>
        <dbReference type="SAM" id="Phobius"/>
    </source>
</evidence>